<sequence>MKFLIPIFFCAFILACSSSKTKNTSVQKNSVSSSSVINLKDAPPGKIDTSEVVSKKAIEVIKKHTKYATKDIARSQIIKTKNGYWWKFVNVRYGQKFIVTTDASFTNVQLIKQSKK</sequence>
<dbReference type="Proteomes" id="UP000076715">
    <property type="component" value="Unassembled WGS sequence"/>
</dbReference>
<gene>
    <name evidence="1" type="ORF">AWE51_12850</name>
</gene>
<organism evidence="1 2">
    <name type="scientific">Aquimarina aggregata</name>
    <dbReference type="NCBI Taxonomy" id="1642818"/>
    <lineage>
        <taxon>Bacteria</taxon>
        <taxon>Pseudomonadati</taxon>
        <taxon>Bacteroidota</taxon>
        <taxon>Flavobacteriia</taxon>
        <taxon>Flavobacteriales</taxon>
        <taxon>Flavobacteriaceae</taxon>
        <taxon>Aquimarina</taxon>
    </lineage>
</organism>
<name>A0A162YXE4_9FLAO</name>
<accession>A0A162YXE4</accession>
<evidence type="ECO:0000313" key="1">
    <source>
        <dbReference type="EMBL" id="KZS39421.1"/>
    </source>
</evidence>
<dbReference type="RefSeq" id="WP_066317671.1">
    <property type="nucleotide sequence ID" value="NZ_LQRT01000035.1"/>
</dbReference>
<proteinExistence type="predicted"/>
<dbReference type="EMBL" id="LQRT01000035">
    <property type="protein sequence ID" value="KZS39421.1"/>
    <property type="molecule type" value="Genomic_DNA"/>
</dbReference>
<dbReference type="PROSITE" id="PS51257">
    <property type="entry name" value="PROKAR_LIPOPROTEIN"/>
    <property type="match status" value="1"/>
</dbReference>
<dbReference type="AlphaFoldDB" id="A0A162YXE4"/>
<dbReference type="OrthoDB" id="1163923at2"/>
<comment type="caution">
    <text evidence="1">The sequence shown here is derived from an EMBL/GenBank/DDBJ whole genome shotgun (WGS) entry which is preliminary data.</text>
</comment>
<protein>
    <submittedName>
        <fullName evidence="1">Uncharacterized protein</fullName>
    </submittedName>
</protein>
<reference evidence="1 2" key="1">
    <citation type="submission" date="2016-01" db="EMBL/GenBank/DDBJ databases">
        <title>The draft genome sequence of Aquimarina sp. RZW4-3-2.</title>
        <authorList>
            <person name="Wang Y."/>
        </authorList>
    </citation>
    <scope>NUCLEOTIDE SEQUENCE [LARGE SCALE GENOMIC DNA]</scope>
    <source>
        <strain evidence="1 2">RZW4-3-2</strain>
    </source>
</reference>
<keyword evidence="2" id="KW-1185">Reference proteome</keyword>
<evidence type="ECO:0000313" key="2">
    <source>
        <dbReference type="Proteomes" id="UP000076715"/>
    </source>
</evidence>